<evidence type="ECO:0000313" key="4">
    <source>
        <dbReference type="Proteomes" id="UP000199670"/>
    </source>
</evidence>
<name>A0A1C3ZQ94_9GAMM</name>
<protein>
    <recommendedName>
        <fullName evidence="2">DUF4190 domain-containing protein</fullName>
    </recommendedName>
</protein>
<evidence type="ECO:0000256" key="1">
    <source>
        <dbReference type="SAM" id="Phobius"/>
    </source>
</evidence>
<dbReference type="Pfam" id="PF13828">
    <property type="entry name" value="DUF4190"/>
    <property type="match status" value="1"/>
</dbReference>
<dbReference type="AlphaFoldDB" id="A0A1C3ZQ94"/>
<keyword evidence="1" id="KW-1133">Transmembrane helix</keyword>
<evidence type="ECO:0000313" key="3">
    <source>
        <dbReference type="EMBL" id="SCB84461.1"/>
    </source>
</evidence>
<gene>
    <name evidence="3" type="ORF">GA0061081_10245</name>
</gene>
<organism evidence="3 4">
    <name type="scientific">Gilliamella bombicola</name>
    <dbReference type="NCBI Taxonomy" id="1798182"/>
    <lineage>
        <taxon>Bacteria</taxon>
        <taxon>Pseudomonadati</taxon>
        <taxon>Pseudomonadota</taxon>
        <taxon>Gammaproteobacteria</taxon>
        <taxon>Orbales</taxon>
        <taxon>Orbaceae</taxon>
        <taxon>Gilliamella</taxon>
    </lineage>
</organism>
<keyword evidence="1" id="KW-0472">Membrane</keyword>
<accession>A0A1C3ZQ94</accession>
<keyword evidence="1" id="KW-0812">Transmembrane</keyword>
<dbReference type="Proteomes" id="UP000199670">
    <property type="component" value="Unassembled WGS sequence"/>
</dbReference>
<dbReference type="InterPro" id="IPR025241">
    <property type="entry name" value="DUF4190"/>
</dbReference>
<feature type="transmembrane region" description="Helical" evidence="1">
    <location>
        <begin position="12"/>
        <end position="42"/>
    </location>
</feature>
<proteinExistence type="predicted"/>
<feature type="transmembrane region" description="Helical" evidence="1">
    <location>
        <begin position="62"/>
        <end position="88"/>
    </location>
</feature>
<reference evidence="4" key="1">
    <citation type="submission" date="2016-08" db="EMBL/GenBank/DDBJ databases">
        <authorList>
            <person name="Varghese N."/>
            <person name="Submissions Spin"/>
        </authorList>
    </citation>
    <scope>NUCLEOTIDE SEQUENCE [LARGE SCALE GENOMIC DNA]</scope>
    <source>
        <strain evidence="4">R-53248</strain>
    </source>
</reference>
<dbReference type="STRING" id="1798182.GA0061081_10245"/>
<keyword evidence="4" id="KW-1185">Reference proteome</keyword>
<sequence length="90" mass="9505">MEQQKKATSYLSISSMVCGIISIILPMAGFNIVVGIIAIVLGVIGKNDVINNQKDGLGFAKAGIICGIIGIAIWLLFLIIVGSTLLTFMH</sequence>
<dbReference type="EMBL" id="FMAQ01000002">
    <property type="protein sequence ID" value="SCB84461.1"/>
    <property type="molecule type" value="Genomic_DNA"/>
</dbReference>
<dbReference type="RefSeq" id="WP_091346706.1">
    <property type="nucleotide sequence ID" value="NZ_FMAQ01000002.1"/>
</dbReference>
<evidence type="ECO:0000259" key="2">
    <source>
        <dbReference type="Pfam" id="PF13828"/>
    </source>
</evidence>
<feature type="domain" description="DUF4190" evidence="2">
    <location>
        <begin position="11"/>
        <end position="77"/>
    </location>
</feature>